<evidence type="ECO:0000313" key="3">
    <source>
        <dbReference type="Proteomes" id="UP000828390"/>
    </source>
</evidence>
<name>A0A9D4L3B4_DREPO</name>
<sequence>MDSQDERRDRFAGGYRAGTVNGHTERPRGSGQEGRPSGIEENCLTCLVYI</sequence>
<keyword evidence="3" id="KW-1185">Reference proteome</keyword>
<proteinExistence type="predicted"/>
<evidence type="ECO:0000256" key="1">
    <source>
        <dbReference type="SAM" id="MobiDB-lite"/>
    </source>
</evidence>
<dbReference type="AlphaFoldDB" id="A0A9D4L3B4"/>
<comment type="caution">
    <text evidence="2">The sequence shown here is derived from an EMBL/GenBank/DDBJ whole genome shotgun (WGS) entry which is preliminary data.</text>
</comment>
<accession>A0A9D4L3B4</accession>
<reference evidence="2" key="2">
    <citation type="submission" date="2020-11" db="EMBL/GenBank/DDBJ databases">
        <authorList>
            <person name="McCartney M.A."/>
            <person name="Auch B."/>
            <person name="Kono T."/>
            <person name="Mallez S."/>
            <person name="Becker A."/>
            <person name="Gohl D.M."/>
            <person name="Silverstein K.A.T."/>
            <person name="Koren S."/>
            <person name="Bechman K.B."/>
            <person name="Herman A."/>
            <person name="Abrahante J.E."/>
            <person name="Garbe J."/>
        </authorList>
    </citation>
    <scope>NUCLEOTIDE SEQUENCE</scope>
    <source>
        <strain evidence="2">Duluth1</strain>
        <tissue evidence="2">Whole animal</tissue>
    </source>
</reference>
<feature type="compositionally biased region" description="Basic and acidic residues" evidence="1">
    <location>
        <begin position="1"/>
        <end position="11"/>
    </location>
</feature>
<reference evidence="2" key="1">
    <citation type="journal article" date="2019" name="bioRxiv">
        <title>The Genome of the Zebra Mussel, Dreissena polymorpha: A Resource for Invasive Species Research.</title>
        <authorList>
            <person name="McCartney M.A."/>
            <person name="Auch B."/>
            <person name="Kono T."/>
            <person name="Mallez S."/>
            <person name="Zhang Y."/>
            <person name="Obille A."/>
            <person name="Becker A."/>
            <person name="Abrahante J.E."/>
            <person name="Garbe J."/>
            <person name="Badalamenti J.P."/>
            <person name="Herman A."/>
            <person name="Mangelson H."/>
            <person name="Liachko I."/>
            <person name="Sullivan S."/>
            <person name="Sone E.D."/>
            <person name="Koren S."/>
            <person name="Silverstein K.A.T."/>
            <person name="Beckman K.B."/>
            <person name="Gohl D.M."/>
        </authorList>
    </citation>
    <scope>NUCLEOTIDE SEQUENCE</scope>
    <source>
        <strain evidence="2">Duluth1</strain>
        <tissue evidence="2">Whole animal</tissue>
    </source>
</reference>
<gene>
    <name evidence="2" type="ORF">DPMN_093646</name>
</gene>
<protein>
    <submittedName>
        <fullName evidence="2">Uncharacterized protein</fullName>
    </submittedName>
</protein>
<organism evidence="2 3">
    <name type="scientific">Dreissena polymorpha</name>
    <name type="common">Zebra mussel</name>
    <name type="synonym">Mytilus polymorpha</name>
    <dbReference type="NCBI Taxonomy" id="45954"/>
    <lineage>
        <taxon>Eukaryota</taxon>
        <taxon>Metazoa</taxon>
        <taxon>Spiralia</taxon>
        <taxon>Lophotrochozoa</taxon>
        <taxon>Mollusca</taxon>
        <taxon>Bivalvia</taxon>
        <taxon>Autobranchia</taxon>
        <taxon>Heteroconchia</taxon>
        <taxon>Euheterodonta</taxon>
        <taxon>Imparidentia</taxon>
        <taxon>Neoheterodontei</taxon>
        <taxon>Myida</taxon>
        <taxon>Dreissenoidea</taxon>
        <taxon>Dreissenidae</taxon>
        <taxon>Dreissena</taxon>
    </lineage>
</organism>
<feature type="region of interest" description="Disordered" evidence="1">
    <location>
        <begin position="1"/>
        <end position="38"/>
    </location>
</feature>
<dbReference type="Proteomes" id="UP000828390">
    <property type="component" value="Unassembled WGS sequence"/>
</dbReference>
<evidence type="ECO:0000313" key="2">
    <source>
        <dbReference type="EMBL" id="KAH3851165.1"/>
    </source>
</evidence>
<dbReference type="EMBL" id="JAIWYP010000003">
    <property type="protein sequence ID" value="KAH3851165.1"/>
    <property type="molecule type" value="Genomic_DNA"/>
</dbReference>